<dbReference type="InterPro" id="IPR050271">
    <property type="entry name" value="UDP-glycosyltransferase"/>
</dbReference>
<keyword evidence="2" id="KW-0808">Transferase</keyword>
<proteinExistence type="predicted"/>
<evidence type="ECO:0000256" key="2">
    <source>
        <dbReference type="ARBA" id="ARBA00022679"/>
    </source>
</evidence>
<dbReference type="AlphaFoldDB" id="A0A0B7JWH5"/>
<organism evidence="3">
    <name type="scientific">Bionectria ochroleuca</name>
    <name type="common">Gliocladium roseum</name>
    <dbReference type="NCBI Taxonomy" id="29856"/>
    <lineage>
        <taxon>Eukaryota</taxon>
        <taxon>Fungi</taxon>
        <taxon>Dikarya</taxon>
        <taxon>Ascomycota</taxon>
        <taxon>Pezizomycotina</taxon>
        <taxon>Sordariomycetes</taxon>
        <taxon>Hypocreomycetidae</taxon>
        <taxon>Hypocreales</taxon>
        <taxon>Bionectriaceae</taxon>
        <taxon>Clonostachys</taxon>
    </lineage>
</organism>
<evidence type="ECO:0008006" key="4">
    <source>
        <dbReference type="Google" id="ProtNLM"/>
    </source>
</evidence>
<gene>
    <name evidence="3" type="ORF">BN869_000005396_1</name>
</gene>
<reference evidence="3" key="1">
    <citation type="submission" date="2015-01" db="EMBL/GenBank/DDBJ databases">
        <authorList>
            <person name="Durling Mikael"/>
        </authorList>
    </citation>
    <scope>NUCLEOTIDE SEQUENCE</scope>
</reference>
<dbReference type="Pfam" id="PF00201">
    <property type="entry name" value="UDPGT"/>
    <property type="match status" value="1"/>
</dbReference>
<sequence length="537" mass="60709">MEVHPPKRILLVVTTGGYTHAAPVLELGKVLADRGHAVEFATLDGQEKWTKGYEFISRVYSLGPGPTEKQMDAHYLRMREWDMSKGLGNSMISKYMFDSFWPMTYHGLTKIMDQGPAARPDMLIGDFFVDAVKDIHVQYHVPIAMVWPQMPMLMMPCSYIPGQPGFQLDGTLTSENASMRLRFKNEWVIVRALPHILKFFSWTRRMRRAEGVSYDLPTPSKPDYLLFINSFFGLEIPKDLPPLCEAIGPILSDEYPPLDTVCQNFLSSHSKAMYIALGTHIILSSSDTVKITTGVLRLLEEGLIDGVIWAVGSSGRQDMDMNQTYELQGKTVRFGDLVDGKHSQFYFPFFAPQRAILDHDSVTIYYTHGGGSSANEGLFHGKPMLSMGIFSDQIANTARLVGGGVAESLNKFHFTSEELYTKAKRIIEDKDGLFERNVLRLKRIAHIASRRKHHGADLIEELIYDTELRYQDGKEIRPMHLQTADMRMPLYKARNWDLMAVGAVTIVGATGASFALGKLGWTHSGDFFHYLHSIWRK</sequence>
<dbReference type="Gene3D" id="3.40.50.2000">
    <property type="entry name" value="Glycogen Phosphorylase B"/>
    <property type="match status" value="2"/>
</dbReference>
<keyword evidence="1" id="KW-0328">Glycosyltransferase</keyword>
<name>A0A0B7JWH5_BIOOC</name>
<dbReference type="PANTHER" id="PTHR48043:SF145">
    <property type="entry name" value="FI06409P-RELATED"/>
    <property type="match status" value="1"/>
</dbReference>
<dbReference type="CDD" id="cd03784">
    <property type="entry name" value="GT1_Gtf-like"/>
    <property type="match status" value="1"/>
</dbReference>
<protein>
    <recommendedName>
        <fullName evidence="4">UDP-glycosyltransferases domain-containing protein</fullName>
    </recommendedName>
</protein>
<accession>A0A0B7JWH5</accession>
<dbReference type="PANTHER" id="PTHR48043">
    <property type="entry name" value="EG:EG0003.4 PROTEIN-RELATED"/>
    <property type="match status" value="1"/>
</dbReference>
<evidence type="ECO:0000313" key="3">
    <source>
        <dbReference type="EMBL" id="CEO49339.1"/>
    </source>
</evidence>
<dbReference type="SUPFAM" id="SSF53756">
    <property type="entry name" value="UDP-Glycosyltransferase/glycogen phosphorylase"/>
    <property type="match status" value="1"/>
</dbReference>
<dbReference type="EMBL" id="CDPU01000013">
    <property type="protein sequence ID" value="CEO49339.1"/>
    <property type="molecule type" value="Genomic_DNA"/>
</dbReference>
<evidence type="ECO:0000256" key="1">
    <source>
        <dbReference type="ARBA" id="ARBA00022676"/>
    </source>
</evidence>
<dbReference type="InterPro" id="IPR002213">
    <property type="entry name" value="UDP_glucos_trans"/>
</dbReference>
<dbReference type="GO" id="GO:0008194">
    <property type="term" value="F:UDP-glycosyltransferase activity"/>
    <property type="evidence" value="ECO:0007669"/>
    <property type="project" value="InterPro"/>
</dbReference>